<dbReference type="GO" id="GO:0016740">
    <property type="term" value="F:transferase activity"/>
    <property type="evidence" value="ECO:0007669"/>
    <property type="project" value="UniProtKB-KW"/>
</dbReference>
<dbReference type="Proteomes" id="UP000186940">
    <property type="component" value="Unassembled WGS sequence"/>
</dbReference>
<dbReference type="PANTHER" id="PTHR22572">
    <property type="entry name" value="SUGAR-1-PHOSPHATE GUANYL TRANSFERASE"/>
    <property type="match status" value="1"/>
</dbReference>
<dbReference type="SUPFAM" id="SSF53448">
    <property type="entry name" value="Nucleotide-diphospho-sugar transferases"/>
    <property type="match status" value="1"/>
</dbReference>
<evidence type="ECO:0000313" key="3">
    <source>
        <dbReference type="EMBL" id="OFV67808.1"/>
    </source>
</evidence>
<dbReference type="InterPro" id="IPR005835">
    <property type="entry name" value="NTP_transferase_dom"/>
</dbReference>
<gene>
    <name evidence="3" type="ORF">SCAL_001183</name>
</gene>
<dbReference type="InterPro" id="IPR029044">
    <property type="entry name" value="Nucleotide-diphossugar_trans"/>
</dbReference>
<dbReference type="STRING" id="1838285.SCAL_001183"/>
<proteinExistence type="predicted"/>
<accession>A0A1F2P963</accession>
<feature type="coiled-coil region" evidence="1">
    <location>
        <begin position="90"/>
        <end position="117"/>
    </location>
</feature>
<keyword evidence="1" id="KW-0175">Coiled coil</keyword>
<comment type="caution">
    <text evidence="3">The sequence shown here is derived from an EMBL/GenBank/DDBJ whole genome shotgun (WGS) entry which is preliminary data.</text>
</comment>
<dbReference type="Pfam" id="PF00483">
    <property type="entry name" value="NTP_transferase"/>
    <property type="match status" value="1"/>
</dbReference>
<evidence type="ECO:0000313" key="4">
    <source>
        <dbReference type="Proteomes" id="UP000186940"/>
    </source>
</evidence>
<name>A0A1F2P963_9EURY</name>
<dbReference type="AlphaFoldDB" id="A0A1F2P963"/>
<feature type="domain" description="Nucleotidyl transferase" evidence="2">
    <location>
        <begin position="168"/>
        <end position="410"/>
    </location>
</feature>
<reference evidence="3" key="1">
    <citation type="submission" date="2016-05" db="EMBL/GenBank/DDBJ databases">
        <title>Microbial consortia oxidize butane by reversing methanogenesis.</title>
        <authorList>
            <person name="Laso-Perez R."/>
            <person name="Richter M."/>
            <person name="Wegener G."/>
            <person name="Musat F."/>
        </authorList>
    </citation>
    <scope>NUCLEOTIDE SEQUENCE [LARGE SCALE GENOMIC DNA]</scope>
    <source>
        <strain evidence="3">BOX2</strain>
    </source>
</reference>
<dbReference type="InterPro" id="IPR050486">
    <property type="entry name" value="Mannose-1P_guanyltransferase"/>
</dbReference>
<dbReference type="EMBL" id="LYOS01000003">
    <property type="protein sequence ID" value="OFV67808.1"/>
    <property type="molecule type" value="Genomic_DNA"/>
</dbReference>
<organism evidence="3 4">
    <name type="scientific">Candidatus Syntropharchaeum caldarium</name>
    <dbReference type="NCBI Taxonomy" id="1838285"/>
    <lineage>
        <taxon>Archaea</taxon>
        <taxon>Methanobacteriati</taxon>
        <taxon>Methanobacteriota</taxon>
        <taxon>Stenosarchaea group</taxon>
        <taxon>Methanomicrobia</taxon>
        <taxon>Methanosarcinales</taxon>
        <taxon>ANME-2 cluster</taxon>
        <taxon>Candidatus Syntropharchaeum</taxon>
    </lineage>
</organism>
<dbReference type="Gene3D" id="3.90.550.10">
    <property type="entry name" value="Spore Coat Polysaccharide Biosynthesis Protein SpsA, Chain A"/>
    <property type="match status" value="1"/>
</dbReference>
<evidence type="ECO:0000256" key="1">
    <source>
        <dbReference type="SAM" id="Coils"/>
    </source>
</evidence>
<sequence>MKRNVPPVGIFIGGWGMRLSTITKAALTKIFLPMPIPIGERSKIAGELQQAVSETLIEIVENEEDLKVLQSLESLGILETIPHTCQSIMNVIKKEKYENLEREVELLMKQKIEKFQRKYSGKLVSSLEKKVLERSFISDSYPALCEVLSEEDDEALLATFWEAWRETSLLAEPLNMLRVFGVDEVHAIIAEELYDWFNAIYGGHANKPHIIEVFEKKRRDTGGALANAFKAFEKLDLDDDDVVVLMSGDIWFNFFLKPAIDLHMKRQREVDKPICTVILYPVLEKESYRFGVIDSRSSEVDEGLYQIRRFIEKPEPNTPQWEEKLVINGRALINAGITIYSYGIHDEIMEIDRSFGEQKWREADVILTKLAEEGRLYGYNTGVQQAVISEFEGASLYWADIGTVDAYIREITNWGVNLIPLYTIIEGDEKMRRYAKEKGLVW</sequence>
<keyword evidence="4" id="KW-1185">Reference proteome</keyword>
<evidence type="ECO:0000259" key="2">
    <source>
        <dbReference type="Pfam" id="PF00483"/>
    </source>
</evidence>
<dbReference type="EC" id="2.-.-.-" evidence="3"/>
<keyword evidence="3" id="KW-0808">Transferase</keyword>
<protein>
    <submittedName>
        <fullName evidence="3">Nucleotidyl transferase domain protein</fullName>
        <ecNumber evidence="3">2.-.-.-</ecNumber>
    </submittedName>
</protein>